<evidence type="ECO:0000313" key="4">
    <source>
        <dbReference type="EMBL" id="OMJ80990.1"/>
    </source>
</evidence>
<keyword evidence="1" id="KW-0862">Zinc</keyword>
<dbReference type="InterPro" id="IPR000305">
    <property type="entry name" value="GIY-YIG_endonuc"/>
</dbReference>
<keyword evidence="1" id="KW-0479">Metal-binding</keyword>
<dbReference type="SUPFAM" id="SSF82771">
    <property type="entry name" value="GIY-YIG endonuclease"/>
    <property type="match status" value="1"/>
</dbReference>
<feature type="domain" description="GIY-YIG" evidence="3">
    <location>
        <begin position="4"/>
        <end position="83"/>
    </location>
</feature>
<dbReference type="Gene3D" id="3.40.1440.10">
    <property type="entry name" value="GIY-YIG endonuclease"/>
    <property type="match status" value="1"/>
</dbReference>
<name>A0A1R2BW43_9CILI</name>
<dbReference type="PROSITE" id="PS50158">
    <property type="entry name" value="ZF_CCHC"/>
    <property type="match status" value="1"/>
</dbReference>
<evidence type="ECO:0000259" key="2">
    <source>
        <dbReference type="PROSITE" id="PS50158"/>
    </source>
</evidence>
<dbReference type="InterPro" id="IPR035901">
    <property type="entry name" value="GIY-YIG_endonuc_sf"/>
</dbReference>
<accession>A0A1R2BW43</accession>
<dbReference type="OrthoDB" id="427960at2759"/>
<dbReference type="InterPro" id="IPR001878">
    <property type="entry name" value="Znf_CCHC"/>
</dbReference>
<organism evidence="4 5">
    <name type="scientific">Stentor coeruleus</name>
    <dbReference type="NCBI Taxonomy" id="5963"/>
    <lineage>
        <taxon>Eukaryota</taxon>
        <taxon>Sar</taxon>
        <taxon>Alveolata</taxon>
        <taxon>Ciliophora</taxon>
        <taxon>Postciliodesmatophora</taxon>
        <taxon>Heterotrichea</taxon>
        <taxon>Heterotrichida</taxon>
        <taxon>Stentoridae</taxon>
        <taxon>Stentor</taxon>
    </lineage>
</organism>
<evidence type="ECO:0000256" key="1">
    <source>
        <dbReference type="PROSITE-ProRule" id="PRU00047"/>
    </source>
</evidence>
<dbReference type="GO" id="GO:0003676">
    <property type="term" value="F:nucleic acid binding"/>
    <property type="evidence" value="ECO:0007669"/>
    <property type="project" value="InterPro"/>
</dbReference>
<dbReference type="SUPFAM" id="SSF57756">
    <property type="entry name" value="Retrovirus zinc finger-like domains"/>
    <property type="match status" value="1"/>
</dbReference>
<sequence>MENDAWAVYVLFLEQNKFYIGSIPEKNLDERLQKHFNNQGSAWSQKYHPLKTSRPIITCGLTKNEADLKEHELTYFYMKTYGIDNCRGHIYSQITLSLGELQAITKRIAHDQSLCFNCFNPGHYMKSCLERLTSYNY</sequence>
<dbReference type="EMBL" id="MPUH01000399">
    <property type="protein sequence ID" value="OMJ80990.1"/>
    <property type="molecule type" value="Genomic_DNA"/>
</dbReference>
<evidence type="ECO:0000313" key="5">
    <source>
        <dbReference type="Proteomes" id="UP000187209"/>
    </source>
</evidence>
<gene>
    <name evidence="4" type="ORF">SteCoe_18647</name>
</gene>
<evidence type="ECO:0008006" key="6">
    <source>
        <dbReference type="Google" id="ProtNLM"/>
    </source>
</evidence>
<dbReference type="GO" id="GO:0008270">
    <property type="term" value="F:zinc ion binding"/>
    <property type="evidence" value="ECO:0007669"/>
    <property type="project" value="UniProtKB-KW"/>
</dbReference>
<reference evidence="4 5" key="1">
    <citation type="submission" date="2016-11" db="EMBL/GenBank/DDBJ databases">
        <title>The macronuclear genome of Stentor coeruleus: a giant cell with tiny introns.</title>
        <authorList>
            <person name="Slabodnick M."/>
            <person name="Ruby J.G."/>
            <person name="Reiff S.B."/>
            <person name="Swart E.C."/>
            <person name="Gosai S."/>
            <person name="Prabakaran S."/>
            <person name="Witkowska E."/>
            <person name="Larue G.E."/>
            <person name="Fisher S."/>
            <person name="Freeman R.M."/>
            <person name="Gunawardena J."/>
            <person name="Chu W."/>
            <person name="Stover N.A."/>
            <person name="Gregory B.D."/>
            <person name="Nowacki M."/>
            <person name="Derisi J."/>
            <person name="Roy S.W."/>
            <person name="Marshall W.F."/>
            <person name="Sood P."/>
        </authorList>
    </citation>
    <scope>NUCLEOTIDE SEQUENCE [LARGE SCALE GENOMIC DNA]</scope>
    <source>
        <strain evidence="4">WM001</strain>
    </source>
</reference>
<feature type="domain" description="CCHC-type" evidence="2">
    <location>
        <begin position="115"/>
        <end position="128"/>
    </location>
</feature>
<keyword evidence="5" id="KW-1185">Reference proteome</keyword>
<dbReference type="AlphaFoldDB" id="A0A1R2BW43"/>
<dbReference type="Proteomes" id="UP000187209">
    <property type="component" value="Unassembled WGS sequence"/>
</dbReference>
<dbReference type="Pfam" id="PF01541">
    <property type="entry name" value="GIY-YIG"/>
    <property type="match status" value="1"/>
</dbReference>
<keyword evidence="1" id="KW-0863">Zinc-finger</keyword>
<dbReference type="PROSITE" id="PS50164">
    <property type="entry name" value="GIY_YIG"/>
    <property type="match status" value="1"/>
</dbReference>
<comment type="caution">
    <text evidence="4">The sequence shown here is derived from an EMBL/GenBank/DDBJ whole genome shotgun (WGS) entry which is preliminary data.</text>
</comment>
<proteinExistence type="predicted"/>
<evidence type="ECO:0000259" key="3">
    <source>
        <dbReference type="PROSITE" id="PS50164"/>
    </source>
</evidence>
<protein>
    <recommendedName>
        <fullName evidence="6">CCHC-type domain-containing protein</fullName>
    </recommendedName>
</protein>
<dbReference type="InterPro" id="IPR036875">
    <property type="entry name" value="Znf_CCHC_sf"/>
</dbReference>